<protein>
    <submittedName>
        <fullName evidence="2">Uncharacterized protein</fullName>
    </submittedName>
</protein>
<dbReference type="EMBL" id="JBHSGN010000002">
    <property type="protein sequence ID" value="MFC4672082.1"/>
    <property type="molecule type" value="Genomic_DNA"/>
</dbReference>
<sequence>MEKRTNVRLTKSRPTYHKQGGRINKNLTQTMKKTKNEETTFVEAKAMQLSVYC</sequence>
<comment type="caution">
    <text evidence="2">The sequence shown here is derived from an EMBL/GenBank/DDBJ whole genome shotgun (WGS) entry which is preliminary data.</text>
</comment>
<keyword evidence="3" id="KW-1185">Reference proteome</keyword>
<dbReference type="Proteomes" id="UP001596023">
    <property type="component" value="Unassembled WGS sequence"/>
</dbReference>
<feature type="compositionally biased region" description="Basic residues" evidence="1">
    <location>
        <begin position="10"/>
        <end position="20"/>
    </location>
</feature>
<dbReference type="RefSeq" id="WP_379993266.1">
    <property type="nucleotide sequence ID" value="NZ_JBHSGN010000002.1"/>
</dbReference>
<gene>
    <name evidence="2" type="ORF">ACFO6W_00090</name>
</gene>
<name>A0ABV9KPW4_9BACT</name>
<evidence type="ECO:0000313" key="3">
    <source>
        <dbReference type="Proteomes" id="UP001596023"/>
    </source>
</evidence>
<proteinExistence type="predicted"/>
<feature type="region of interest" description="Disordered" evidence="1">
    <location>
        <begin position="1"/>
        <end position="21"/>
    </location>
</feature>
<organism evidence="2 3">
    <name type="scientific">Dysgonomonas termitidis</name>
    <dbReference type="NCBI Taxonomy" id="1516126"/>
    <lineage>
        <taxon>Bacteria</taxon>
        <taxon>Pseudomonadati</taxon>
        <taxon>Bacteroidota</taxon>
        <taxon>Bacteroidia</taxon>
        <taxon>Bacteroidales</taxon>
        <taxon>Dysgonomonadaceae</taxon>
        <taxon>Dysgonomonas</taxon>
    </lineage>
</organism>
<evidence type="ECO:0000256" key="1">
    <source>
        <dbReference type="SAM" id="MobiDB-lite"/>
    </source>
</evidence>
<reference evidence="3" key="1">
    <citation type="journal article" date="2019" name="Int. J. Syst. Evol. Microbiol.">
        <title>The Global Catalogue of Microorganisms (GCM) 10K type strain sequencing project: providing services to taxonomists for standard genome sequencing and annotation.</title>
        <authorList>
            <consortium name="The Broad Institute Genomics Platform"/>
            <consortium name="The Broad Institute Genome Sequencing Center for Infectious Disease"/>
            <person name="Wu L."/>
            <person name="Ma J."/>
        </authorList>
    </citation>
    <scope>NUCLEOTIDE SEQUENCE [LARGE SCALE GENOMIC DNA]</scope>
    <source>
        <strain evidence="3">CCUG 66188</strain>
    </source>
</reference>
<evidence type="ECO:0000313" key="2">
    <source>
        <dbReference type="EMBL" id="MFC4672082.1"/>
    </source>
</evidence>
<accession>A0ABV9KPW4</accession>